<gene>
    <name evidence="1" type="ORF">L1994_09005</name>
</gene>
<proteinExistence type="predicted"/>
<evidence type="ECO:0000313" key="1">
    <source>
        <dbReference type="EMBL" id="WFN36277.1"/>
    </source>
</evidence>
<accession>A0AAF0FMJ4</accession>
<reference evidence="1" key="1">
    <citation type="submission" date="2022-01" db="EMBL/GenBank/DDBJ databases">
        <title>Complete genome of Methanomicrobium antiquum DSM 21220.</title>
        <authorList>
            <person name="Chen S.-C."/>
            <person name="You Y.-T."/>
            <person name="Zhou Y.-Z."/>
            <person name="Lai M.-C."/>
        </authorList>
    </citation>
    <scope>NUCLEOTIDE SEQUENCE</scope>
    <source>
        <strain evidence="1">DSM 21220</strain>
    </source>
</reference>
<protein>
    <submittedName>
        <fullName evidence="1">Uncharacterized protein</fullName>
    </submittedName>
</protein>
<name>A0AAF0FMJ4_9EURY</name>
<sequence>MTVYAELKESELKGLQECEDEMGVLLVAYKRPSPPAEVSPDTLEKIKLLEEETGLKLVAYE</sequence>
<dbReference type="EMBL" id="CP091092">
    <property type="protein sequence ID" value="WFN36277.1"/>
    <property type="molecule type" value="Genomic_DNA"/>
</dbReference>
<dbReference type="KEGG" id="manq:L1994_09005"/>
<dbReference type="AlphaFoldDB" id="A0AAF0FMJ4"/>
<dbReference type="GeneID" id="79950533"/>
<organism evidence="1 2">
    <name type="scientific">Methanomicrobium antiquum</name>
    <dbReference type="NCBI Taxonomy" id="487686"/>
    <lineage>
        <taxon>Archaea</taxon>
        <taxon>Methanobacteriati</taxon>
        <taxon>Methanobacteriota</taxon>
        <taxon>Stenosarchaea group</taxon>
        <taxon>Methanomicrobia</taxon>
        <taxon>Methanomicrobiales</taxon>
        <taxon>Methanomicrobiaceae</taxon>
        <taxon>Methanomicrobium</taxon>
    </lineage>
</organism>
<dbReference type="Proteomes" id="UP001218895">
    <property type="component" value="Chromosome"/>
</dbReference>
<evidence type="ECO:0000313" key="2">
    <source>
        <dbReference type="Proteomes" id="UP001218895"/>
    </source>
</evidence>
<keyword evidence="2" id="KW-1185">Reference proteome</keyword>
<dbReference type="RefSeq" id="WP_278099115.1">
    <property type="nucleotide sequence ID" value="NZ_CP091092.1"/>
</dbReference>